<dbReference type="PANTHER" id="PTHR44329:SF298">
    <property type="entry name" value="MIXED LINEAGE KINASE DOMAIN-LIKE PROTEIN"/>
    <property type="match status" value="1"/>
</dbReference>
<dbReference type="InterPro" id="IPR059179">
    <property type="entry name" value="MLKL-like_MCAfunc"/>
</dbReference>
<keyword evidence="2" id="KW-0067">ATP-binding</keyword>
<dbReference type="CDD" id="cd21037">
    <property type="entry name" value="MLKL_NTD"/>
    <property type="match status" value="1"/>
</dbReference>
<accession>A0A498LTG7</accession>
<dbReference type="InterPro" id="IPR001245">
    <property type="entry name" value="Ser-Thr/Tyr_kinase_cat_dom"/>
</dbReference>
<dbReference type="PROSITE" id="PS50011">
    <property type="entry name" value="PROTEIN_KINASE_DOM"/>
    <property type="match status" value="1"/>
</dbReference>
<evidence type="ECO:0000313" key="6">
    <source>
        <dbReference type="Proteomes" id="UP000290572"/>
    </source>
</evidence>
<gene>
    <name evidence="5" type="ORF">ROHU_010642</name>
</gene>
<dbReference type="PANTHER" id="PTHR44329">
    <property type="entry name" value="SERINE/THREONINE-PROTEIN KINASE TNNI3K-RELATED"/>
    <property type="match status" value="1"/>
</dbReference>
<feature type="domain" description="Protein kinase" evidence="4">
    <location>
        <begin position="224"/>
        <end position="506"/>
    </location>
</feature>
<dbReference type="Pfam" id="PF07714">
    <property type="entry name" value="PK_Tyr_Ser-Thr"/>
    <property type="match status" value="1"/>
</dbReference>
<dbReference type="GO" id="GO:0097527">
    <property type="term" value="P:necroptotic signaling pathway"/>
    <property type="evidence" value="ECO:0007669"/>
    <property type="project" value="TreeGrafter"/>
</dbReference>
<keyword evidence="5" id="KW-0808">Transferase</keyword>
<sequence>MMEKDSVICKKPSAMDIIEPILVIAEKLYSLCEEVKANKKRCKRLAHRVYTLAELVKAVKVHGFGTEPEQVINGLENLKLTLESAEKVVKKYTSFSYLKRIVKAHDLGEEFSGLNERLNDAAQVLSLALQVEHRASIEKVFQEATRWREDEEDRQSDSLELRDLLQSLAEESKGTSTMVDAVQKTVDQTQKEVLDIKEILESLKKPQLHLQDIREIKPEELTYSFPKKTLMKCSHSELYKGTYNKFTVAIKRYSCPTCTSPSELRSIFNKEVETMKRFESPNILRMFGICVENENGPNASYLIVMEYCEKGNLRQVLDSNCNLPWERKTQMCLDAAQGLYRLHQSEEKFKVHGSIKSSNFLVAAGYRVKKVFGLGFIVMFICMFRKLGGFELAKTEISLQKNKSKRSSALHYSSPQLLQNINHPYDKACEIYSFGIVLWETATREIPFKDCTNPTQVFQKVCAEKVMEPLPPDCPKPLIELINACRSFEPFLRPTAGDCTNPTQVFQKVCAEKVMEPLPPDCPKPLIELINACRSFEPFLRPTAGGHKARGCPHQGINGGHQCPSEAVFRLMEDIQTFRDGYFSPGYSVQQESSKPRRNITDRRSQQGAPVPAYTKKRDHASSLVFGEASEKADSLHSWFSNARVKTKEHQRKWRQKKPQGPHLPARSEKAECGDGILTKQGKQEQKNWRQKKPQGSAEPARSPQGAPET</sequence>
<dbReference type="InterPro" id="IPR051681">
    <property type="entry name" value="Ser/Thr_Kinases-Pseudokinases"/>
</dbReference>
<dbReference type="Gene3D" id="3.30.200.20">
    <property type="entry name" value="Phosphorylase Kinase, domain 1"/>
    <property type="match status" value="1"/>
</dbReference>
<dbReference type="STRING" id="84645.A0A498LTG7"/>
<protein>
    <submittedName>
        <fullName evidence="5">Mixed lineage kinase domain</fullName>
    </submittedName>
</protein>
<keyword evidence="6" id="KW-1185">Reference proteome</keyword>
<feature type="compositionally biased region" description="Basic residues" evidence="3">
    <location>
        <begin position="645"/>
        <end position="660"/>
    </location>
</feature>
<dbReference type="Gene3D" id="1.20.930.20">
    <property type="entry name" value="Adaptor protein Cbl, N-terminal domain"/>
    <property type="match status" value="1"/>
</dbReference>
<dbReference type="InterPro" id="IPR011009">
    <property type="entry name" value="Kinase-like_dom_sf"/>
</dbReference>
<reference evidence="5 6" key="1">
    <citation type="submission" date="2018-03" db="EMBL/GenBank/DDBJ databases">
        <title>Draft genome sequence of Rohu Carp (Labeo rohita).</title>
        <authorList>
            <person name="Das P."/>
            <person name="Kushwaha B."/>
            <person name="Joshi C.G."/>
            <person name="Kumar D."/>
            <person name="Nagpure N.S."/>
            <person name="Sahoo L."/>
            <person name="Das S.P."/>
            <person name="Bit A."/>
            <person name="Patnaik S."/>
            <person name="Meher P.K."/>
            <person name="Jayasankar P."/>
            <person name="Koringa P.G."/>
            <person name="Patel N.V."/>
            <person name="Hinsu A.T."/>
            <person name="Kumar R."/>
            <person name="Pandey M."/>
            <person name="Agarwal S."/>
            <person name="Srivastava S."/>
            <person name="Singh M."/>
            <person name="Iquebal M.A."/>
            <person name="Jaiswal S."/>
            <person name="Angadi U.B."/>
            <person name="Kumar N."/>
            <person name="Raza M."/>
            <person name="Shah T.M."/>
            <person name="Rai A."/>
            <person name="Jena J.K."/>
        </authorList>
    </citation>
    <scope>NUCLEOTIDE SEQUENCE [LARGE SCALE GENOMIC DNA]</scope>
    <source>
        <strain evidence="5">DASCIFA01</strain>
        <tissue evidence="5">Testis</tissue>
    </source>
</reference>
<evidence type="ECO:0000259" key="4">
    <source>
        <dbReference type="PROSITE" id="PS50011"/>
    </source>
</evidence>
<comment type="caution">
    <text evidence="5">The sequence shown here is derived from an EMBL/GenBank/DDBJ whole genome shotgun (WGS) entry which is preliminary data.</text>
</comment>
<feature type="region of interest" description="Disordered" evidence="3">
    <location>
        <begin position="584"/>
        <end position="619"/>
    </location>
</feature>
<organism evidence="5 6">
    <name type="scientific">Labeo rohita</name>
    <name type="common">Indian major carp</name>
    <name type="synonym">Cyprinus rohita</name>
    <dbReference type="NCBI Taxonomy" id="84645"/>
    <lineage>
        <taxon>Eukaryota</taxon>
        <taxon>Metazoa</taxon>
        <taxon>Chordata</taxon>
        <taxon>Craniata</taxon>
        <taxon>Vertebrata</taxon>
        <taxon>Euteleostomi</taxon>
        <taxon>Actinopterygii</taxon>
        <taxon>Neopterygii</taxon>
        <taxon>Teleostei</taxon>
        <taxon>Ostariophysi</taxon>
        <taxon>Cypriniformes</taxon>
        <taxon>Cyprinidae</taxon>
        <taxon>Labeoninae</taxon>
        <taxon>Labeonini</taxon>
        <taxon>Labeo</taxon>
    </lineage>
</organism>
<dbReference type="InterPro" id="IPR054000">
    <property type="entry name" value="MLKL_N"/>
</dbReference>
<dbReference type="InterPro" id="IPR000719">
    <property type="entry name" value="Prot_kinase_dom"/>
</dbReference>
<dbReference type="InterPro" id="IPR036537">
    <property type="entry name" value="Adaptor_Cbl_N_dom_sf"/>
</dbReference>
<feature type="region of interest" description="Disordered" evidence="3">
    <location>
        <begin position="644"/>
        <end position="710"/>
    </location>
</feature>
<dbReference type="Pfam" id="PF22215">
    <property type="entry name" value="MLKL_N"/>
    <property type="match status" value="1"/>
</dbReference>
<evidence type="ECO:0000256" key="2">
    <source>
        <dbReference type="ARBA" id="ARBA00022840"/>
    </source>
</evidence>
<proteinExistence type="predicted"/>
<dbReference type="GO" id="GO:0005524">
    <property type="term" value="F:ATP binding"/>
    <property type="evidence" value="ECO:0007669"/>
    <property type="project" value="UniProtKB-KW"/>
</dbReference>
<evidence type="ECO:0000256" key="1">
    <source>
        <dbReference type="ARBA" id="ARBA00022741"/>
    </source>
</evidence>
<dbReference type="EMBL" id="QBIY01013142">
    <property type="protein sequence ID" value="RXN11410.1"/>
    <property type="molecule type" value="Genomic_DNA"/>
</dbReference>
<dbReference type="SUPFAM" id="SSF56112">
    <property type="entry name" value="Protein kinase-like (PK-like)"/>
    <property type="match status" value="1"/>
</dbReference>
<evidence type="ECO:0000256" key="3">
    <source>
        <dbReference type="SAM" id="MobiDB-lite"/>
    </source>
</evidence>
<keyword evidence="5" id="KW-0418">Kinase</keyword>
<evidence type="ECO:0000313" key="5">
    <source>
        <dbReference type="EMBL" id="RXN11410.1"/>
    </source>
</evidence>
<dbReference type="Proteomes" id="UP000290572">
    <property type="component" value="Unassembled WGS sequence"/>
</dbReference>
<dbReference type="GO" id="GO:0004672">
    <property type="term" value="F:protein kinase activity"/>
    <property type="evidence" value="ECO:0007669"/>
    <property type="project" value="InterPro"/>
</dbReference>
<dbReference type="GO" id="GO:0007166">
    <property type="term" value="P:cell surface receptor signaling pathway"/>
    <property type="evidence" value="ECO:0007669"/>
    <property type="project" value="InterPro"/>
</dbReference>
<dbReference type="AlphaFoldDB" id="A0A498LTG7"/>
<dbReference type="Gene3D" id="1.10.510.10">
    <property type="entry name" value="Transferase(Phosphotransferase) domain 1"/>
    <property type="match status" value="1"/>
</dbReference>
<keyword evidence="1" id="KW-0547">Nucleotide-binding</keyword>
<name>A0A498LTG7_LABRO</name>